<dbReference type="InterPro" id="IPR007345">
    <property type="entry name" value="Polysacch_pyruvyl_Trfase"/>
</dbReference>
<dbReference type="OrthoDB" id="5242601at2"/>
<sequence length="251" mass="28253">MDKTSYFDCAAVGSALADYKNEELIYFPNRGNAGDSLIALGTYNFFSKIGVKWTLMDDDTSIDNRILVIGGGGNLVPLYNTVSDLIAKSIGRVKKLILLPHTIRGHKDLILRMDDSCLIFCRDLYSFNYVRSTNHKLDVRLSHDMAFQVDAKNFVKNKKIGNFGYKELSYMLLNSGFEMENITKLPSVDYYREDEESMFSDLSTDLDISNLFAFGVLPDMARLSSWCFLNAISLCSHINTDRLHVAIGASC</sequence>
<name>A0A2R4WXB0_9HYPH</name>
<dbReference type="EMBL" id="CP028845">
    <property type="protein sequence ID" value="AWB26150.1"/>
    <property type="molecule type" value="Genomic_DNA"/>
</dbReference>
<dbReference type="KEGG" id="mee:DA075_34820"/>
<dbReference type="AlphaFoldDB" id="A0A2R4WXB0"/>
<proteinExistence type="predicted"/>
<dbReference type="Pfam" id="PF04230">
    <property type="entry name" value="PS_pyruv_trans"/>
    <property type="match status" value="1"/>
</dbReference>
<geneLocation type="plasmid" evidence="2 3">
    <name>unnamed1</name>
</geneLocation>
<keyword evidence="2" id="KW-0614">Plasmid</keyword>
<dbReference type="GO" id="GO:0016740">
    <property type="term" value="F:transferase activity"/>
    <property type="evidence" value="ECO:0007669"/>
    <property type="project" value="UniProtKB-KW"/>
</dbReference>
<accession>A0A2R4WXB0</accession>
<keyword evidence="2" id="KW-0808">Transferase</keyword>
<feature type="domain" description="Polysaccharide pyruvyl transferase" evidence="1">
    <location>
        <begin position="32"/>
        <end position="249"/>
    </location>
</feature>
<dbReference type="RefSeq" id="WP_099957687.1">
    <property type="nucleotide sequence ID" value="NZ_CP028845.1"/>
</dbReference>
<evidence type="ECO:0000313" key="3">
    <source>
        <dbReference type="Proteomes" id="UP000244755"/>
    </source>
</evidence>
<evidence type="ECO:0000259" key="1">
    <source>
        <dbReference type="Pfam" id="PF04230"/>
    </source>
</evidence>
<protein>
    <submittedName>
        <fullName evidence="2">Polysaccharide pyruvyl transferase family protein</fullName>
    </submittedName>
</protein>
<dbReference type="Proteomes" id="UP000244755">
    <property type="component" value="Plasmid unnamed1"/>
</dbReference>
<gene>
    <name evidence="2" type="ORF">DA075_34820</name>
</gene>
<reference evidence="2 3" key="1">
    <citation type="submission" date="2018-04" db="EMBL/GenBank/DDBJ databases">
        <title>Methylobacterium sp. PR1016A genome.</title>
        <authorList>
            <person name="Park W."/>
        </authorList>
    </citation>
    <scope>NUCLEOTIDE SEQUENCE [LARGE SCALE GENOMIC DNA]</scope>
    <source>
        <strain evidence="2 3">PR1016A</strain>
        <plasmid evidence="2 3">unnamed1</plasmid>
    </source>
</reference>
<evidence type="ECO:0000313" key="2">
    <source>
        <dbReference type="EMBL" id="AWB26150.1"/>
    </source>
</evidence>
<organism evidence="2 3">
    <name type="scientific">Methylobacterium currus</name>
    <dbReference type="NCBI Taxonomy" id="2051553"/>
    <lineage>
        <taxon>Bacteria</taxon>
        <taxon>Pseudomonadati</taxon>
        <taxon>Pseudomonadota</taxon>
        <taxon>Alphaproteobacteria</taxon>
        <taxon>Hyphomicrobiales</taxon>
        <taxon>Methylobacteriaceae</taxon>
        <taxon>Methylobacterium</taxon>
    </lineage>
</organism>
<keyword evidence="3" id="KW-1185">Reference proteome</keyword>